<dbReference type="SUPFAM" id="SSF56784">
    <property type="entry name" value="HAD-like"/>
    <property type="match status" value="1"/>
</dbReference>
<gene>
    <name evidence="1" type="ORF">ACFOUW_10965</name>
</gene>
<dbReference type="InterPro" id="IPR006439">
    <property type="entry name" value="HAD-SF_hydro_IA"/>
</dbReference>
<accession>A0ABV7YB07</accession>
<dbReference type="PANTHER" id="PTHR43611:SF3">
    <property type="entry name" value="FLAVIN MONONUCLEOTIDE HYDROLASE 1, CHLOROPLATIC"/>
    <property type="match status" value="1"/>
</dbReference>
<evidence type="ECO:0000313" key="1">
    <source>
        <dbReference type="EMBL" id="MFC3761363.1"/>
    </source>
</evidence>
<dbReference type="InterPro" id="IPR023214">
    <property type="entry name" value="HAD_sf"/>
</dbReference>
<proteinExistence type="predicted"/>
<comment type="caution">
    <text evidence="1">The sequence shown here is derived from an EMBL/GenBank/DDBJ whole genome shotgun (WGS) entry which is preliminary data.</text>
</comment>
<dbReference type="PANTHER" id="PTHR43611">
    <property type="entry name" value="ALPHA-D-GLUCOSE 1-PHOSPHATE PHOSPHATASE"/>
    <property type="match status" value="1"/>
</dbReference>
<dbReference type="EMBL" id="JBHRZH010000008">
    <property type="protein sequence ID" value="MFC3761363.1"/>
    <property type="molecule type" value="Genomic_DNA"/>
</dbReference>
<dbReference type="InterPro" id="IPR036412">
    <property type="entry name" value="HAD-like_sf"/>
</dbReference>
<dbReference type="GO" id="GO:0016787">
    <property type="term" value="F:hydrolase activity"/>
    <property type="evidence" value="ECO:0007669"/>
    <property type="project" value="UniProtKB-KW"/>
</dbReference>
<keyword evidence="1" id="KW-0378">Hydrolase</keyword>
<dbReference type="RefSeq" id="WP_205118431.1">
    <property type="nucleotide sequence ID" value="NZ_JAFBCM010000001.1"/>
</dbReference>
<sequence>MHGAVLCDIDGVVRRWDPALIDDAEARNGLTPGSFRSVAFAQERLLPAITGQCTDEEWRAGIAAALGERGGAVVAEWSESAGEVVEEVLAILQQVRRTAPVLLVSNATSRLESDLARLGLLDAVDGIVNSSRVGFAKPDPEIYHHAAKLAGANVEACLFVDDTLPNVQAALAIGMAGHHYQSPDGLRGILHDHLV</sequence>
<organism evidence="1 2">
    <name type="scientific">Tenggerimyces flavus</name>
    <dbReference type="NCBI Taxonomy" id="1708749"/>
    <lineage>
        <taxon>Bacteria</taxon>
        <taxon>Bacillati</taxon>
        <taxon>Actinomycetota</taxon>
        <taxon>Actinomycetes</taxon>
        <taxon>Propionibacteriales</taxon>
        <taxon>Nocardioidaceae</taxon>
        <taxon>Tenggerimyces</taxon>
    </lineage>
</organism>
<protein>
    <submittedName>
        <fullName evidence="1">HAD family hydrolase</fullName>
        <ecNumber evidence="1">3.1.3.-</ecNumber>
    </submittedName>
</protein>
<reference evidence="2" key="1">
    <citation type="journal article" date="2019" name="Int. J. Syst. Evol. Microbiol.">
        <title>The Global Catalogue of Microorganisms (GCM) 10K type strain sequencing project: providing services to taxonomists for standard genome sequencing and annotation.</title>
        <authorList>
            <consortium name="The Broad Institute Genomics Platform"/>
            <consortium name="The Broad Institute Genome Sequencing Center for Infectious Disease"/>
            <person name="Wu L."/>
            <person name="Ma J."/>
        </authorList>
    </citation>
    <scope>NUCLEOTIDE SEQUENCE [LARGE SCALE GENOMIC DNA]</scope>
    <source>
        <strain evidence="2">CGMCC 4.7241</strain>
    </source>
</reference>
<keyword evidence="2" id="KW-1185">Reference proteome</keyword>
<dbReference type="Proteomes" id="UP001595699">
    <property type="component" value="Unassembled WGS sequence"/>
</dbReference>
<dbReference type="Gene3D" id="3.40.50.1000">
    <property type="entry name" value="HAD superfamily/HAD-like"/>
    <property type="match status" value="1"/>
</dbReference>
<dbReference type="Pfam" id="PF00702">
    <property type="entry name" value="Hydrolase"/>
    <property type="match status" value="1"/>
</dbReference>
<dbReference type="EC" id="3.1.3.-" evidence="1"/>
<name>A0ABV7YB07_9ACTN</name>
<dbReference type="NCBIfam" id="TIGR01509">
    <property type="entry name" value="HAD-SF-IA-v3"/>
    <property type="match status" value="1"/>
</dbReference>
<evidence type="ECO:0000313" key="2">
    <source>
        <dbReference type="Proteomes" id="UP001595699"/>
    </source>
</evidence>